<dbReference type="AlphaFoldDB" id="A0A2S7UCQ6"/>
<feature type="transmembrane region" description="Helical" evidence="1">
    <location>
        <begin position="12"/>
        <end position="33"/>
    </location>
</feature>
<name>A0A2S7UCQ6_9FLAO</name>
<dbReference type="Proteomes" id="UP000239747">
    <property type="component" value="Unassembled WGS sequence"/>
</dbReference>
<comment type="caution">
    <text evidence="2">The sequence shown here is derived from an EMBL/GenBank/DDBJ whole genome shotgun (WGS) entry which is preliminary data.</text>
</comment>
<keyword evidence="3" id="KW-1185">Reference proteome</keyword>
<organism evidence="2 3">
    <name type="scientific">Nonlabens arenilitoris</name>
    <dbReference type="NCBI Taxonomy" id="1217969"/>
    <lineage>
        <taxon>Bacteria</taxon>
        <taxon>Pseudomonadati</taxon>
        <taxon>Bacteroidota</taxon>
        <taxon>Flavobacteriia</taxon>
        <taxon>Flavobacteriales</taxon>
        <taxon>Flavobacteriaceae</taxon>
        <taxon>Nonlabens</taxon>
    </lineage>
</organism>
<keyword evidence="1" id="KW-0472">Membrane</keyword>
<evidence type="ECO:0000313" key="3">
    <source>
        <dbReference type="Proteomes" id="UP000239747"/>
    </source>
</evidence>
<accession>A0A2S7UCQ6</accession>
<evidence type="ECO:0000256" key="1">
    <source>
        <dbReference type="SAM" id="Phobius"/>
    </source>
</evidence>
<reference evidence="2 3" key="1">
    <citation type="submission" date="2017-01" db="EMBL/GenBank/DDBJ databases">
        <title>Trade-off between light-utilization and light-protection in marine flavobacteria.</title>
        <authorList>
            <person name="Kumagai Y."/>
            <person name="Yoshizawa S."/>
            <person name="Kogure K."/>
            <person name="Iwasaki W."/>
        </authorList>
    </citation>
    <scope>NUCLEOTIDE SEQUENCE [LARGE SCALE GENOMIC DNA]</scope>
    <source>
        <strain evidence="2 3">KCTC 32109</strain>
    </source>
</reference>
<keyword evidence="1" id="KW-1133">Transmembrane helix</keyword>
<gene>
    <name evidence="2" type="ORF">BST92_12340</name>
</gene>
<feature type="transmembrane region" description="Helical" evidence="1">
    <location>
        <begin position="53"/>
        <end position="70"/>
    </location>
</feature>
<proteinExistence type="predicted"/>
<keyword evidence="1" id="KW-0812">Transmembrane</keyword>
<evidence type="ECO:0000313" key="2">
    <source>
        <dbReference type="EMBL" id="PQJ32669.1"/>
    </source>
</evidence>
<dbReference type="EMBL" id="MTPW01000001">
    <property type="protein sequence ID" value="PQJ32669.1"/>
    <property type="molecule type" value="Genomic_DNA"/>
</dbReference>
<sequence length="73" mass="8693">MNWKKILAKEYLILLSIVCVSAMLAYLIFPIWLWNDYLKESIRIFDWNLFKTSFVILILIRLVIASVKTLQSK</sequence>
<protein>
    <submittedName>
        <fullName evidence="2">Uncharacterized protein</fullName>
    </submittedName>
</protein>